<evidence type="ECO:0000313" key="2">
    <source>
        <dbReference type="Proteomes" id="UP000006830"/>
    </source>
</evidence>
<dbReference type="RefSeq" id="WP_012149577.1">
    <property type="nucleotide sequence ID" value="NC_009881.1"/>
</dbReference>
<dbReference type="Proteomes" id="UP000006830">
    <property type="component" value="Chromosome"/>
</dbReference>
<dbReference type="STRING" id="293614.A1C_03290"/>
<accession>A8GNG9</accession>
<evidence type="ECO:0000313" key="1">
    <source>
        <dbReference type="EMBL" id="ABV74944.1"/>
    </source>
</evidence>
<dbReference type="HOGENOM" id="CLU_2809674_0_0_5"/>
<name>A8GNG9_RICAH</name>
<dbReference type="AlphaFoldDB" id="A8GNG9"/>
<reference evidence="1" key="1">
    <citation type="submission" date="2007-09" db="EMBL/GenBank/DDBJ databases">
        <title>Complete Genome Sequence of Rickettsia akari.</title>
        <authorList>
            <person name="Madan A."/>
            <person name="Fahey J."/>
            <person name="Helton E."/>
            <person name="Ketteman M."/>
            <person name="Madan A."/>
            <person name="Rodrigues S."/>
            <person name="Sanchez A."/>
            <person name="Whiting M."/>
            <person name="Dasch G."/>
            <person name="Eremeeva M."/>
        </authorList>
    </citation>
    <scope>NUCLEOTIDE SEQUENCE</scope>
    <source>
        <strain evidence="1">Hartford</strain>
    </source>
</reference>
<keyword evidence="2" id="KW-1185">Reference proteome</keyword>
<protein>
    <submittedName>
        <fullName evidence="1">Uncharacterized protein</fullName>
    </submittedName>
</protein>
<gene>
    <name evidence="1" type="ordered locus">A1C_03290</name>
</gene>
<dbReference type="KEGG" id="rak:A1C_03290"/>
<organism evidence="1 2">
    <name type="scientific">Rickettsia akari (strain Hartford)</name>
    <dbReference type="NCBI Taxonomy" id="293614"/>
    <lineage>
        <taxon>Bacteria</taxon>
        <taxon>Pseudomonadati</taxon>
        <taxon>Pseudomonadota</taxon>
        <taxon>Alphaproteobacteria</taxon>
        <taxon>Rickettsiales</taxon>
        <taxon>Rickettsiaceae</taxon>
        <taxon>Rickettsieae</taxon>
        <taxon>Rickettsia</taxon>
        <taxon>spotted fever group</taxon>
    </lineage>
</organism>
<proteinExistence type="predicted"/>
<dbReference type="EMBL" id="CP000847">
    <property type="protein sequence ID" value="ABV74944.1"/>
    <property type="molecule type" value="Genomic_DNA"/>
</dbReference>
<sequence length="67" mass="7815">MKSHKSSINFSESNHILWLLLVGDIMLQGTTTSIEDEVRKFKIENYLETIENVKDLKISLRNSKYSK</sequence>